<sequence length="57" mass="6688">MKKFSIEYHETYGRTYEIEANSPEEAEEILRDMICNGEGNAPEECENSWCDNIQEIK</sequence>
<reference evidence="1" key="1">
    <citation type="journal article" date="2021" name="Proc. Natl. Acad. Sci. U.S.A.">
        <title>A Catalog of Tens of Thousands of Viruses from Human Metagenomes Reveals Hidden Associations with Chronic Diseases.</title>
        <authorList>
            <person name="Tisza M.J."/>
            <person name="Buck C.B."/>
        </authorList>
    </citation>
    <scope>NUCLEOTIDE SEQUENCE</scope>
    <source>
        <strain evidence="1">CtqPo10</strain>
    </source>
</reference>
<accession>A0A8S5SWA6</accession>
<organism evidence="1">
    <name type="scientific">Siphoviridae sp. ctqPo10</name>
    <dbReference type="NCBI Taxonomy" id="2827948"/>
    <lineage>
        <taxon>Viruses</taxon>
        <taxon>Duplodnaviria</taxon>
        <taxon>Heunggongvirae</taxon>
        <taxon>Uroviricota</taxon>
        <taxon>Caudoviricetes</taxon>
    </lineage>
</organism>
<name>A0A8S5SWA6_9CAUD</name>
<protein>
    <submittedName>
        <fullName evidence="1">PcfM DpnD/PcfM-like protein</fullName>
    </submittedName>
</protein>
<evidence type="ECO:0000313" key="1">
    <source>
        <dbReference type="EMBL" id="DAF54826.1"/>
    </source>
</evidence>
<proteinExistence type="predicted"/>
<dbReference type="EMBL" id="BK032682">
    <property type="protein sequence ID" value="DAF54826.1"/>
    <property type="molecule type" value="Genomic_DNA"/>
</dbReference>